<accession>A0A1I6Y257</accession>
<dbReference type="Proteomes" id="UP000199673">
    <property type="component" value="Unassembled WGS sequence"/>
</dbReference>
<evidence type="ECO:0000313" key="1">
    <source>
        <dbReference type="EMBL" id="SFT44608.1"/>
    </source>
</evidence>
<dbReference type="OrthoDB" id="637707at2"/>
<dbReference type="InterPro" id="IPR025345">
    <property type="entry name" value="DUF4249"/>
</dbReference>
<dbReference type="AlphaFoldDB" id="A0A1I6Y257"/>
<dbReference type="PROSITE" id="PS51257">
    <property type="entry name" value="PROKAR_LIPOPROTEIN"/>
    <property type="match status" value="1"/>
</dbReference>
<evidence type="ECO:0000313" key="2">
    <source>
        <dbReference type="Proteomes" id="UP000199673"/>
    </source>
</evidence>
<dbReference type="EMBL" id="FPBF01000001">
    <property type="protein sequence ID" value="SFT44608.1"/>
    <property type="molecule type" value="Genomic_DNA"/>
</dbReference>
<proteinExistence type="predicted"/>
<gene>
    <name evidence="1" type="ORF">SAMN04489724_0792</name>
</gene>
<evidence type="ECO:0008006" key="3">
    <source>
        <dbReference type="Google" id="ProtNLM"/>
    </source>
</evidence>
<name>A0A1I6Y257_9BACT</name>
<sequence length="278" mass="31967">MKRFWIILLAVAAFSCQEEVDLPLATIDGEVPVIEATWTDTPFYNQIDISLARNYFDSVETRVVSDASVSIIAQSTSREIPFEYNVYSESYLPLNSNETAKVGETYQLRVVWDDKVFSSMGTLLAPPTVDSVTYEYQEDRLFRDEGYYIKVFGEIPFEEDNYYRIKVIENDTLKNGRDDYLLFDDTFGLTFFEEGLELNYSFEEGDKVRLELYRMNQSAYDYLSQLVNLLFSDGGLFSPPPQNPDTNIVVESGDSDVLGYFNVSSVLTRTIQIEEQEE</sequence>
<dbReference type="STRING" id="305507.SAMN04489724_0792"/>
<reference evidence="2" key="1">
    <citation type="submission" date="2016-10" db="EMBL/GenBank/DDBJ databases">
        <authorList>
            <person name="Varghese N."/>
            <person name="Submissions S."/>
        </authorList>
    </citation>
    <scope>NUCLEOTIDE SEQUENCE [LARGE SCALE GENOMIC DNA]</scope>
    <source>
        <strain evidence="2">DSM 23445</strain>
    </source>
</reference>
<protein>
    <recommendedName>
        <fullName evidence="3">DUF4249 domain-containing protein</fullName>
    </recommendedName>
</protein>
<dbReference type="RefSeq" id="WP_091691389.1">
    <property type="nucleotide sequence ID" value="NZ_FPBF01000001.1"/>
</dbReference>
<dbReference type="Pfam" id="PF14054">
    <property type="entry name" value="DUF4249"/>
    <property type="match status" value="1"/>
</dbReference>
<keyword evidence="2" id="KW-1185">Reference proteome</keyword>
<organism evidence="1 2">
    <name type="scientific">Algoriphagus locisalis</name>
    <dbReference type="NCBI Taxonomy" id="305507"/>
    <lineage>
        <taxon>Bacteria</taxon>
        <taxon>Pseudomonadati</taxon>
        <taxon>Bacteroidota</taxon>
        <taxon>Cytophagia</taxon>
        <taxon>Cytophagales</taxon>
        <taxon>Cyclobacteriaceae</taxon>
        <taxon>Algoriphagus</taxon>
    </lineage>
</organism>